<organism evidence="1">
    <name type="scientific">Chlamydomonas leiostraca</name>
    <dbReference type="NCBI Taxonomy" id="1034604"/>
    <lineage>
        <taxon>Eukaryota</taxon>
        <taxon>Viridiplantae</taxon>
        <taxon>Chlorophyta</taxon>
        <taxon>core chlorophytes</taxon>
        <taxon>Chlorophyceae</taxon>
        <taxon>CS clade</taxon>
        <taxon>Chlamydomonadales</taxon>
        <taxon>Chlamydomonadaceae</taxon>
        <taxon>Chlamydomonas</taxon>
    </lineage>
</organism>
<protein>
    <submittedName>
        <fullName evidence="1">Uncharacterized protein</fullName>
    </submittedName>
</protein>
<accession>A0A7S0WEH0</accession>
<evidence type="ECO:0000313" key="1">
    <source>
        <dbReference type="EMBL" id="CAD8664706.1"/>
    </source>
</evidence>
<name>A0A7S0WEH0_9CHLO</name>
<gene>
    <name evidence="1" type="ORF">CLEI1391_LOCUS1052</name>
</gene>
<proteinExistence type="predicted"/>
<sequence length="120" mass="13041">MWKELLQAHSWVDVAGCCPVKTGRPWQPEWRLSGSKPCEACSTSAPPDNPAGHPTHLLLRAPAVRRLSARPMTCPTADTESAANSLYTHALWCLESMPWATARVAHPPATFNLCCHAAGK</sequence>
<dbReference type="AlphaFoldDB" id="A0A7S0WEH0"/>
<dbReference type="EMBL" id="HBFB01002010">
    <property type="protein sequence ID" value="CAD8664706.1"/>
    <property type="molecule type" value="Transcribed_RNA"/>
</dbReference>
<reference evidence="1" key="1">
    <citation type="submission" date="2021-01" db="EMBL/GenBank/DDBJ databases">
        <authorList>
            <person name="Corre E."/>
            <person name="Pelletier E."/>
            <person name="Niang G."/>
            <person name="Scheremetjew M."/>
            <person name="Finn R."/>
            <person name="Kale V."/>
            <person name="Holt S."/>
            <person name="Cochrane G."/>
            <person name="Meng A."/>
            <person name="Brown T."/>
            <person name="Cohen L."/>
        </authorList>
    </citation>
    <scope>NUCLEOTIDE SEQUENCE</scope>
    <source>
        <strain evidence="1">SAG 11-49</strain>
    </source>
</reference>